<name>A0ABQ0JP53_9VIBR</name>
<organism evidence="2 3">
    <name type="scientific">Vibrio variabilis</name>
    <dbReference type="NCBI Taxonomy" id="990271"/>
    <lineage>
        <taxon>Bacteria</taxon>
        <taxon>Pseudomonadati</taxon>
        <taxon>Pseudomonadota</taxon>
        <taxon>Gammaproteobacteria</taxon>
        <taxon>Vibrionales</taxon>
        <taxon>Vibrionaceae</taxon>
        <taxon>Vibrio</taxon>
    </lineage>
</organism>
<dbReference type="SUPFAM" id="SSF109604">
    <property type="entry name" value="HD-domain/PDEase-like"/>
    <property type="match status" value="1"/>
</dbReference>
<dbReference type="Pfam" id="PF01966">
    <property type="entry name" value="HD"/>
    <property type="match status" value="1"/>
</dbReference>
<proteinExistence type="predicted"/>
<evidence type="ECO:0000259" key="1">
    <source>
        <dbReference type="PROSITE" id="PS51831"/>
    </source>
</evidence>
<protein>
    <submittedName>
        <fullName evidence="2">Metal-dependent phosphohydrolase</fullName>
    </submittedName>
</protein>
<dbReference type="CDD" id="cd00077">
    <property type="entry name" value="HDc"/>
    <property type="match status" value="1"/>
</dbReference>
<feature type="domain" description="HD" evidence="1">
    <location>
        <begin position="28"/>
        <end position="132"/>
    </location>
</feature>
<dbReference type="SMART" id="SM00471">
    <property type="entry name" value="HDc"/>
    <property type="match status" value="1"/>
</dbReference>
<dbReference type="InterPro" id="IPR006674">
    <property type="entry name" value="HD_domain"/>
</dbReference>
<dbReference type="InterPro" id="IPR003607">
    <property type="entry name" value="HD/PDEase_dom"/>
</dbReference>
<dbReference type="EMBL" id="BBMS01000100">
    <property type="protein sequence ID" value="GAL30539.1"/>
    <property type="molecule type" value="Genomic_DNA"/>
</dbReference>
<dbReference type="PANTHER" id="PTHR33594">
    <property type="entry name" value="SUPERFAMILY HYDROLASE, PUTATIVE (AFU_ORTHOLOGUE AFUA_1G03035)-RELATED"/>
    <property type="match status" value="1"/>
</dbReference>
<evidence type="ECO:0000313" key="3">
    <source>
        <dbReference type="Proteomes" id="UP000029223"/>
    </source>
</evidence>
<accession>A0ABQ0JP53</accession>
<reference evidence="3" key="1">
    <citation type="submission" date="2014-09" db="EMBL/GenBank/DDBJ databases">
        <title>Vibrio variabilis JCM 19239. (C206) whole genome shotgun sequence.</title>
        <authorList>
            <person name="Sawabe T."/>
            <person name="Meirelles P."/>
            <person name="Nakanishi M."/>
            <person name="Sayaka M."/>
            <person name="Hattori M."/>
            <person name="Ohkuma M."/>
        </authorList>
    </citation>
    <scope>NUCLEOTIDE SEQUENCE [LARGE SCALE GENOMIC DNA]</scope>
    <source>
        <strain evidence="3">JCM 19239</strain>
    </source>
</reference>
<dbReference type="PANTHER" id="PTHR33594:SF1">
    <property type="entry name" value="HD_PDEASE DOMAIN-CONTAINING PROTEIN"/>
    <property type="match status" value="1"/>
</dbReference>
<dbReference type="Proteomes" id="UP000029223">
    <property type="component" value="Unassembled WGS sequence"/>
</dbReference>
<sequence>MPMFSCEDYEEAMINFIAQEMNQDLAHDMNHVFRVVKTAKQLCRAEGAMLEVVLPAAYLHDCFSFPKNHPERSKSSAIAADKALSFLEGLGYPSEYFDAIHHSILAHSYSANITPKTLEAKVVQDADRLDALGAIGIARCLQVSTQLGVTLYSADDPFCEKRHPEDQKYSIDHYHTKLFRLPGMMQTVSAREEAERRVGFMRSFLAQLRHEISI</sequence>
<evidence type="ECO:0000313" key="2">
    <source>
        <dbReference type="EMBL" id="GAL30539.1"/>
    </source>
</evidence>
<keyword evidence="3" id="KW-1185">Reference proteome</keyword>
<dbReference type="Gene3D" id="1.10.3210.50">
    <property type="match status" value="1"/>
</dbReference>
<gene>
    <name evidence="2" type="ORF">JCM19239_6838</name>
</gene>
<comment type="caution">
    <text evidence="2">The sequence shown here is derived from an EMBL/GenBank/DDBJ whole genome shotgun (WGS) entry which is preliminary data.</text>
</comment>
<dbReference type="PROSITE" id="PS51831">
    <property type="entry name" value="HD"/>
    <property type="match status" value="1"/>
</dbReference>